<protein>
    <recommendedName>
        <fullName evidence="3">Acyl-protein thioesterase 1</fullName>
        <ecNumber evidence="2">3.1.2.22</ecNumber>
    </recommendedName>
    <alternativeName>
        <fullName evidence="8">Palmitoyl-protein hydrolase</fullName>
    </alternativeName>
</protein>
<sequence>MSATRETIAAAEIHTGTIIFIHGLGQNTQTWRDVIIHPLAPRFSHVEWILPQASDKMVTFDDKMVTFDDAMEPSWFNISTLPPGDDKFDEPAIQESIAIIEEHILAQIQRGIDPRKIVLVGFSQGASLSLMVGLKTSYNPGGIVSLAGWIPPRARTQMISCPDVPIIWCHGLVDNQIPIEYAEDVIRFLEDKMTSKLALKKYPGLAHAVDERVVEDLGGG</sequence>
<dbReference type="Proteomes" id="UP000815677">
    <property type="component" value="Unassembled WGS sequence"/>
</dbReference>
<evidence type="ECO:0000256" key="4">
    <source>
        <dbReference type="ARBA" id="ARBA00022487"/>
    </source>
</evidence>
<dbReference type="PANTHER" id="PTHR10655">
    <property type="entry name" value="LYSOPHOSPHOLIPASE-RELATED"/>
    <property type="match status" value="1"/>
</dbReference>
<evidence type="ECO:0000256" key="9">
    <source>
        <dbReference type="ARBA" id="ARBA00047337"/>
    </source>
</evidence>
<evidence type="ECO:0000256" key="8">
    <source>
        <dbReference type="ARBA" id="ARBA00031195"/>
    </source>
</evidence>
<keyword evidence="6" id="KW-0443">Lipid metabolism</keyword>
<dbReference type="InterPro" id="IPR029058">
    <property type="entry name" value="AB_hydrolase_fold"/>
</dbReference>
<feature type="domain" description="Phospholipase/carboxylesterase/thioesterase" evidence="10">
    <location>
        <begin position="6"/>
        <end position="217"/>
    </location>
</feature>
<evidence type="ECO:0000256" key="5">
    <source>
        <dbReference type="ARBA" id="ARBA00022801"/>
    </source>
</evidence>
<dbReference type="SUPFAM" id="SSF53474">
    <property type="entry name" value="alpha/beta-Hydrolases"/>
    <property type="match status" value="1"/>
</dbReference>
<evidence type="ECO:0000256" key="1">
    <source>
        <dbReference type="ARBA" id="ARBA00006499"/>
    </source>
</evidence>
<accession>A0ABQ0KY37</accession>
<evidence type="ECO:0000256" key="6">
    <source>
        <dbReference type="ARBA" id="ARBA00022832"/>
    </source>
</evidence>
<dbReference type="PANTHER" id="PTHR10655:SF17">
    <property type="entry name" value="LYSOPHOSPHOLIPASE-LIKE PROTEIN 1"/>
    <property type="match status" value="1"/>
</dbReference>
<evidence type="ECO:0000256" key="3">
    <source>
        <dbReference type="ARBA" id="ARBA00014923"/>
    </source>
</evidence>
<gene>
    <name evidence="11" type="ORF">MCHLO_01289</name>
</gene>
<evidence type="ECO:0000256" key="2">
    <source>
        <dbReference type="ARBA" id="ARBA00012423"/>
    </source>
</evidence>
<keyword evidence="4" id="KW-0719">Serine esterase</keyword>
<dbReference type="Gene3D" id="3.40.50.1820">
    <property type="entry name" value="alpha/beta hydrolase"/>
    <property type="match status" value="1"/>
</dbReference>
<dbReference type="EMBL" id="DF839219">
    <property type="protein sequence ID" value="GAT43617.1"/>
    <property type="molecule type" value="Genomic_DNA"/>
</dbReference>
<dbReference type="InterPro" id="IPR050565">
    <property type="entry name" value="LYPA1-2/EST-like"/>
</dbReference>
<comment type="similarity">
    <text evidence="1">Belongs to the AB hydrolase superfamily. AB hydrolase 2 family.</text>
</comment>
<comment type="catalytic activity">
    <reaction evidence="9">
        <text>S-hexadecanoyl-L-cysteinyl-[protein] + H2O = L-cysteinyl-[protein] + hexadecanoate + H(+)</text>
        <dbReference type="Rhea" id="RHEA:19233"/>
        <dbReference type="Rhea" id="RHEA-COMP:10131"/>
        <dbReference type="Rhea" id="RHEA-COMP:11032"/>
        <dbReference type="ChEBI" id="CHEBI:7896"/>
        <dbReference type="ChEBI" id="CHEBI:15377"/>
        <dbReference type="ChEBI" id="CHEBI:15378"/>
        <dbReference type="ChEBI" id="CHEBI:29950"/>
        <dbReference type="ChEBI" id="CHEBI:74151"/>
        <dbReference type="EC" id="3.1.2.22"/>
    </reaction>
</comment>
<dbReference type="InterPro" id="IPR003140">
    <property type="entry name" value="PLipase/COase/thioEstase"/>
</dbReference>
<evidence type="ECO:0000313" key="11">
    <source>
        <dbReference type="EMBL" id="GAT43617.1"/>
    </source>
</evidence>
<proteinExistence type="inferred from homology"/>
<keyword evidence="5" id="KW-0378">Hydrolase</keyword>
<keyword evidence="12" id="KW-1185">Reference proteome</keyword>
<name>A0ABQ0KY37_MYCCL</name>
<dbReference type="EC" id="3.1.2.22" evidence="2"/>
<reference evidence="11" key="1">
    <citation type="submission" date="2014-09" db="EMBL/GenBank/DDBJ databases">
        <title>Genome sequence of the luminous mushroom Mycena chlorophos for searching fungal bioluminescence genes.</title>
        <authorList>
            <person name="Tanaka Y."/>
            <person name="Kasuga D."/>
            <person name="Oba Y."/>
            <person name="Hase S."/>
            <person name="Sato K."/>
            <person name="Oba Y."/>
            <person name="Sakakibara Y."/>
        </authorList>
    </citation>
    <scope>NUCLEOTIDE SEQUENCE</scope>
</reference>
<evidence type="ECO:0000313" key="12">
    <source>
        <dbReference type="Proteomes" id="UP000815677"/>
    </source>
</evidence>
<comment type="function">
    <text evidence="7">Hydrolyzes fatty acids from S-acylated cysteine residues in proteins with a strong preference for palmitoylated G-alpha proteins over other acyl substrates. Mediates the deacylation of G-alpha proteins such as GPA1 in vivo, but has weak or no activity toward palmitoylated Ras proteins. Has weak lysophospholipase activity in vitro; however such activity may not exist in vivo.</text>
</comment>
<organism evidence="11 12">
    <name type="scientific">Mycena chlorophos</name>
    <name type="common">Agaric fungus</name>
    <name type="synonym">Agaricus chlorophos</name>
    <dbReference type="NCBI Taxonomy" id="658473"/>
    <lineage>
        <taxon>Eukaryota</taxon>
        <taxon>Fungi</taxon>
        <taxon>Dikarya</taxon>
        <taxon>Basidiomycota</taxon>
        <taxon>Agaricomycotina</taxon>
        <taxon>Agaricomycetes</taxon>
        <taxon>Agaricomycetidae</taxon>
        <taxon>Agaricales</taxon>
        <taxon>Marasmiineae</taxon>
        <taxon>Mycenaceae</taxon>
        <taxon>Mycena</taxon>
    </lineage>
</organism>
<keyword evidence="6" id="KW-0276">Fatty acid metabolism</keyword>
<dbReference type="Pfam" id="PF02230">
    <property type="entry name" value="Abhydrolase_2"/>
    <property type="match status" value="1"/>
</dbReference>
<evidence type="ECO:0000256" key="7">
    <source>
        <dbReference type="ARBA" id="ARBA00029392"/>
    </source>
</evidence>
<evidence type="ECO:0000259" key="10">
    <source>
        <dbReference type="Pfam" id="PF02230"/>
    </source>
</evidence>